<gene>
    <name evidence="6" type="ORF">A3G31_06400</name>
</gene>
<sequence length="533" mass="61620">MSTKIINQAIKGIFLIIILISFFTLSACRKQDINDSEPATEKIFRMNVSSEPPTLDWSLATDNVSFRVITNIMEGLTQFDDDLNPVPAIARKWETSEDGKRITFFLRDDVFWTDGKPVTAYDFEYSWKRLLNPKTGAEYAYFLSDLVNAFEYNSGAIKDSSLVGVRAKSDRILEIHLKKPVVYFPSLTTFMVTFPLREDIIEKFNNRWAEPENIITNGPFKLDRWEHEYKLELVSNRKYYGDTPKIDRIKMFVVGENNTALTLYETGDLDMVNIPPLAISYYKNHKEYINFPQLRGYYYGFNIRKKPFNDVRVRKAFTMAIDRAKIVELLKGGELPASSWIPKGMFGYNKEIGIRFNPESARKLLSEAGYPHGENFPTVTIAFNTDSENKLIAENIQSQLKKNLNMNVILDNQEWKVYLKNLKTNTPQIFRLGWGADYPDPDNFMNLFTTHSGNNNTGWGNPEYDRLIAIGTAERTRTLRTKIYDRAQKILCEEDIPIMPLFVAAQNILLKNKIKGFKPDAMDILYLKKIYIK</sequence>
<dbReference type="Pfam" id="PF00496">
    <property type="entry name" value="SBP_bac_5"/>
    <property type="match status" value="1"/>
</dbReference>
<keyword evidence="3" id="KW-0813">Transport</keyword>
<dbReference type="PANTHER" id="PTHR30290:SF10">
    <property type="entry name" value="PERIPLASMIC OLIGOPEPTIDE-BINDING PROTEIN-RELATED"/>
    <property type="match status" value="1"/>
</dbReference>
<dbReference type="Gene3D" id="3.40.190.10">
    <property type="entry name" value="Periplasmic binding protein-like II"/>
    <property type="match status" value="1"/>
</dbReference>
<evidence type="ECO:0000313" key="7">
    <source>
        <dbReference type="Proteomes" id="UP000178082"/>
    </source>
</evidence>
<evidence type="ECO:0000256" key="1">
    <source>
        <dbReference type="ARBA" id="ARBA00004196"/>
    </source>
</evidence>
<comment type="similarity">
    <text evidence="2">Belongs to the bacterial solute-binding protein 5 family.</text>
</comment>
<dbReference type="CDD" id="cd08504">
    <property type="entry name" value="PBP2_OppA"/>
    <property type="match status" value="1"/>
</dbReference>
<name>A0A1F7SG88_9BACT</name>
<dbReference type="FunFam" id="3.90.76.10:FF:000001">
    <property type="entry name" value="Oligopeptide ABC transporter substrate-binding protein"/>
    <property type="match status" value="1"/>
</dbReference>
<dbReference type="PIRSF" id="PIRSF002741">
    <property type="entry name" value="MppA"/>
    <property type="match status" value="1"/>
</dbReference>
<accession>A0A1F7SG88</accession>
<dbReference type="STRING" id="1817883.A3G31_06400"/>
<comment type="caution">
    <text evidence="6">The sequence shown here is derived from an EMBL/GenBank/DDBJ whole genome shotgun (WGS) entry which is preliminary data.</text>
</comment>
<organism evidence="6 7">
    <name type="scientific">Candidatus Schekmanbacteria bacterium RIFCSPLOWO2_12_FULL_38_15</name>
    <dbReference type="NCBI Taxonomy" id="1817883"/>
    <lineage>
        <taxon>Bacteria</taxon>
        <taxon>Candidatus Schekmaniibacteriota</taxon>
    </lineage>
</organism>
<dbReference type="Gene3D" id="3.10.105.10">
    <property type="entry name" value="Dipeptide-binding Protein, Domain 3"/>
    <property type="match status" value="1"/>
</dbReference>
<dbReference type="InterPro" id="IPR030678">
    <property type="entry name" value="Peptide/Ni-bd"/>
</dbReference>
<dbReference type="GO" id="GO:1904680">
    <property type="term" value="F:peptide transmembrane transporter activity"/>
    <property type="evidence" value="ECO:0007669"/>
    <property type="project" value="TreeGrafter"/>
</dbReference>
<dbReference type="GO" id="GO:0015833">
    <property type="term" value="P:peptide transport"/>
    <property type="evidence" value="ECO:0007669"/>
    <property type="project" value="TreeGrafter"/>
</dbReference>
<dbReference type="GO" id="GO:0043190">
    <property type="term" value="C:ATP-binding cassette (ABC) transporter complex"/>
    <property type="evidence" value="ECO:0007669"/>
    <property type="project" value="InterPro"/>
</dbReference>
<evidence type="ECO:0000256" key="4">
    <source>
        <dbReference type="ARBA" id="ARBA00022729"/>
    </source>
</evidence>
<dbReference type="Proteomes" id="UP000178082">
    <property type="component" value="Unassembled WGS sequence"/>
</dbReference>
<evidence type="ECO:0000256" key="2">
    <source>
        <dbReference type="ARBA" id="ARBA00005695"/>
    </source>
</evidence>
<keyword evidence="4" id="KW-0732">Signal</keyword>
<dbReference type="PANTHER" id="PTHR30290">
    <property type="entry name" value="PERIPLASMIC BINDING COMPONENT OF ABC TRANSPORTER"/>
    <property type="match status" value="1"/>
</dbReference>
<evidence type="ECO:0000313" key="6">
    <source>
        <dbReference type="EMBL" id="OGL52187.1"/>
    </source>
</evidence>
<reference evidence="6 7" key="1">
    <citation type="journal article" date="2016" name="Nat. Commun.">
        <title>Thousands of microbial genomes shed light on interconnected biogeochemical processes in an aquifer system.</title>
        <authorList>
            <person name="Anantharaman K."/>
            <person name="Brown C.T."/>
            <person name="Hug L.A."/>
            <person name="Sharon I."/>
            <person name="Castelle C.J."/>
            <person name="Probst A.J."/>
            <person name="Thomas B.C."/>
            <person name="Singh A."/>
            <person name="Wilkins M.J."/>
            <person name="Karaoz U."/>
            <person name="Brodie E.L."/>
            <person name="Williams K.H."/>
            <person name="Hubbard S.S."/>
            <person name="Banfield J.F."/>
        </authorList>
    </citation>
    <scope>NUCLEOTIDE SEQUENCE [LARGE SCALE GENOMIC DNA]</scope>
</reference>
<dbReference type="SUPFAM" id="SSF53850">
    <property type="entry name" value="Periplasmic binding protein-like II"/>
    <property type="match status" value="1"/>
</dbReference>
<evidence type="ECO:0000259" key="5">
    <source>
        <dbReference type="Pfam" id="PF00496"/>
    </source>
</evidence>
<dbReference type="AlphaFoldDB" id="A0A1F7SG88"/>
<protein>
    <submittedName>
        <fullName evidence="6">Oligopeptide-binding protein oppA</fullName>
    </submittedName>
</protein>
<dbReference type="InterPro" id="IPR000914">
    <property type="entry name" value="SBP_5_dom"/>
</dbReference>
<dbReference type="FunFam" id="3.10.105.10:FF:000001">
    <property type="entry name" value="Oligopeptide ABC transporter, oligopeptide-binding protein"/>
    <property type="match status" value="1"/>
</dbReference>
<feature type="domain" description="Solute-binding protein family 5" evidence="5">
    <location>
        <begin position="84"/>
        <end position="456"/>
    </location>
</feature>
<comment type="subcellular location">
    <subcellularLocation>
        <location evidence="1">Cell envelope</location>
    </subcellularLocation>
</comment>
<dbReference type="EMBL" id="MGDI01000033">
    <property type="protein sequence ID" value="OGL52187.1"/>
    <property type="molecule type" value="Genomic_DNA"/>
</dbReference>
<proteinExistence type="inferred from homology"/>
<dbReference type="PROSITE" id="PS51257">
    <property type="entry name" value="PROKAR_LIPOPROTEIN"/>
    <property type="match status" value="1"/>
</dbReference>
<evidence type="ECO:0000256" key="3">
    <source>
        <dbReference type="ARBA" id="ARBA00022448"/>
    </source>
</evidence>
<dbReference type="GO" id="GO:0030288">
    <property type="term" value="C:outer membrane-bounded periplasmic space"/>
    <property type="evidence" value="ECO:0007669"/>
    <property type="project" value="UniProtKB-ARBA"/>
</dbReference>
<dbReference type="Gene3D" id="3.90.76.10">
    <property type="entry name" value="Dipeptide-binding Protein, Domain 1"/>
    <property type="match status" value="1"/>
</dbReference>
<dbReference type="InterPro" id="IPR039424">
    <property type="entry name" value="SBP_5"/>
</dbReference>